<protein>
    <submittedName>
        <fullName evidence="2">Dihydropyrimidinase b hyub</fullName>
    </submittedName>
</protein>
<dbReference type="InterPro" id="IPR045079">
    <property type="entry name" value="Oxoprolinase-like"/>
</dbReference>
<dbReference type="AlphaFoldDB" id="A0AB38F6D6"/>
<dbReference type="PANTHER" id="PTHR11365">
    <property type="entry name" value="5-OXOPROLINASE RELATED"/>
    <property type="match status" value="1"/>
</dbReference>
<comment type="caution">
    <text evidence="2">The sequence shown here is derived from an EMBL/GenBank/DDBJ whole genome shotgun (WGS) entry which is preliminary data.</text>
</comment>
<dbReference type="EMBL" id="UAUI01000001">
    <property type="protein sequence ID" value="SPZ35290.1"/>
    <property type="molecule type" value="Genomic_DNA"/>
</dbReference>
<dbReference type="InterPro" id="IPR003692">
    <property type="entry name" value="Hydantoinase_B"/>
</dbReference>
<gene>
    <name evidence="2" type="primary">hyuB_2</name>
    <name evidence="2" type="ORF">NCTC13229_00698</name>
</gene>
<dbReference type="GO" id="GO:0005829">
    <property type="term" value="C:cytosol"/>
    <property type="evidence" value="ECO:0007669"/>
    <property type="project" value="TreeGrafter"/>
</dbReference>
<dbReference type="GO" id="GO:0017168">
    <property type="term" value="F:5-oxoprolinase (ATP-hydrolyzing) activity"/>
    <property type="evidence" value="ECO:0007669"/>
    <property type="project" value="TreeGrafter"/>
</dbReference>
<dbReference type="PANTHER" id="PTHR11365:SF23">
    <property type="entry name" value="HYPOTHETICAL 5-OXOPROLINASE (EUROFUNG)-RELATED"/>
    <property type="match status" value="1"/>
</dbReference>
<name>A0AB38F6D6_RHOWR</name>
<proteinExistence type="predicted"/>
<evidence type="ECO:0000313" key="3">
    <source>
        <dbReference type="Proteomes" id="UP000251211"/>
    </source>
</evidence>
<organism evidence="2 3">
    <name type="scientific">Rhodococcus wratislaviensis</name>
    <name type="common">Tsukamurella wratislaviensis</name>
    <dbReference type="NCBI Taxonomy" id="44752"/>
    <lineage>
        <taxon>Bacteria</taxon>
        <taxon>Bacillati</taxon>
        <taxon>Actinomycetota</taxon>
        <taxon>Actinomycetes</taxon>
        <taxon>Mycobacteriales</taxon>
        <taxon>Nocardiaceae</taxon>
        <taxon>Rhodococcus</taxon>
    </lineage>
</organism>
<dbReference type="GO" id="GO:0006749">
    <property type="term" value="P:glutathione metabolic process"/>
    <property type="evidence" value="ECO:0007669"/>
    <property type="project" value="TreeGrafter"/>
</dbReference>
<evidence type="ECO:0000313" key="2">
    <source>
        <dbReference type="EMBL" id="SPZ35290.1"/>
    </source>
</evidence>
<feature type="domain" description="Hydantoinase B/oxoprolinase" evidence="1">
    <location>
        <begin position="1"/>
        <end position="440"/>
    </location>
</feature>
<reference evidence="2 3" key="1">
    <citation type="submission" date="2018-06" db="EMBL/GenBank/DDBJ databases">
        <authorList>
            <consortium name="Pathogen Informatics"/>
            <person name="Doyle S."/>
        </authorList>
    </citation>
    <scope>NUCLEOTIDE SEQUENCE [LARGE SCALE GENOMIC DNA]</scope>
    <source>
        <strain evidence="2 3">NCTC13229</strain>
    </source>
</reference>
<dbReference type="Pfam" id="PF02538">
    <property type="entry name" value="Hydantoinase_B"/>
    <property type="match status" value="1"/>
</dbReference>
<sequence>MAAGDAVLVNDPYSGAQHTPDILLFSPVVVDDDVVGYVGSVAHHIDVGGRVAGSVAGDNRNIFQEGLRIPPIIAYRNGVIDETFASILAANVRLPEVTFGDLQAQLSANMLGVSRVHGIAQEHGTRNVLTAMDRSIEATETEFRKRMADLPDACGTGEDFVEDDGLGNGPLTVKVSVEITGDGLVVDFTGSSPQTDGPINSVLSATTASVLYVIRSVFGPDLPANDGLNSAVRIVAPSGTIVNPTSPTACGGRMQTCYRVVDALLRACATFTPDRYTAGSCGNMTMSLQFDRRAGHAPIFFEVMPGALGARPEDDGIDGTDVHISNCMNAPIEALEAEFPIEFTCFEFRPDSCGAGRFQGGLGLRRGFRLRELGGELMIRGDQVTSGPSGVDDGADGQPCRFVLNPGTEHERVLPSKTLVSLEAGDEFLRETAGGGGIGNGCDRDPALVTRDLDDERISKKYIHTHYPQLT</sequence>
<dbReference type="Proteomes" id="UP000251211">
    <property type="component" value="Unassembled WGS sequence"/>
</dbReference>
<accession>A0AB38F6D6</accession>
<evidence type="ECO:0000259" key="1">
    <source>
        <dbReference type="Pfam" id="PF02538"/>
    </source>
</evidence>